<dbReference type="AlphaFoldDB" id="A0A0F9DYD3"/>
<evidence type="ECO:0000256" key="3">
    <source>
        <dbReference type="ARBA" id="ARBA00023125"/>
    </source>
</evidence>
<dbReference type="InterPro" id="IPR010998">
    <property type="entry name" value="Integrase_recombinase_N"/>
</dbReference>
<keyword evidence="2" id="KW-0229">DNA integration</keyword>
<dbReference type="GO" id="GO:0006310">
    <property type="term" value="P:DNA recombination"/>
    <property type="evidence" value="ECO:0007669"/>
    <property type="project" value="UniProtKB-KW"/>
</dbReference>
<dbReference type="EMBL" id="LAZR01029697">
    <property type="protein sequence ID" value="KKL58796.1"/>
    <property type="molecule type" value="Genomic_DNA"/>
</dbReference>
<comment type="caution">
    <text evidence="6">The sequence shown here is derived from an EMBL/GenBank/DDBJ whole genome shotgun (WGS) entry which is preliminary data.</text>
</comment>
<accession>A0A0F9DYD3</accession>
<dbReference type="InterPro" id="IPR013762">
    <property type="entry name" value="Integrase-like_cat_sf"/>
</dbReference>
<dbReference type="Gene3D" id="1.10.443.10">
    <property type="entry name" value="Intergrase catalytic core"/>
    <property type="match status" value="1"/>
</dbReference>
<dbReference type="Gene3D" id="1.10.150.130">
    <property type="match status" value="1"/>
</dbReference>
<dbReference type="GO" id="GO:0003677">
    <property type="term" value="F:DNA binding"/>
    <property type="evidence" value="ECO:0007669"/>
    <property type="project" value="UniProtKB-KW"/>
</dbReference>
<evidence type="ECO:0000256" key="4">
    <source>
        <dbReference type="ARBA" id="ARBA00023172"/>
    </source>
</evidence>
<comment type="similarity">
    <text evidence="1">Belongs to the 'phage' integrase family.</text>
</comment>
<dbReference type="PANTHER" id="PTHR30629:SF2">
    <property type="entry name" value="PROPHAGE INTEGRASE INTS-RELATED"/>
    <property type="match status" value="1"/>
</dbReference>
<evidence type="ECO:0000313" key="6">
    <source>
        <dbReference type="EMBL" id="KKL58796.1"/>
    </source>
</evidence>
<dbReference type="SUPFAM" id="SSF56349">
    <property type="entry name" value="DNA breaking-rejoining enzymes"/>
    <property type="match status" value="1"/>
</dbReference>
<dbReference type="InterPro" id="IPR011010">
    <property type="entry name" value="DNA_brk_join_enz"/>
</dbReference>
<dbReference type="InterPro" id="IPR050808">
    <property type="entry name" value="Phage_Integrase"/>
</dbReference>
<keyword evidence="4" id="KW-0233">DNA recombination</keyword>
<organism evidence="6">
    <name type="scientific">marine sediment metagenome</name>
    <dbReference type="NCBI Taxonomy" id="412755"/>
    <lineage>
        <taxon>unclassified sequences</taxon>
        <taxon>metagenomes</taxon>
        <taxon>ecological metagenomes</taxon>
    </lineage>
</organism>
<gene>
    <name evidence="6" type="ORF">LCGC14_2221770</name>
</gene>
<evidence type="ECO:0000259" key="5">
    <source>
        <dbReference type="PROSITE" id="PS51900"/>
    </source>
</evidence>
<reference evidence="6" key="1">
    <citation type="journal article" date="2015" name="Nature">
        <title>Complex archaea that bridge the gap between prokaryotes and eukaryotes.</title>
        <authorList>
            <person name="Spang A."/>
            <person name="Saw J.H."/>
            <person name="Jorgensen S.L."/>
            <person name="Zaremba-Niedzwiedzka K."/>
            <person name="Martijn J."/>
            <person name="Lind A.E."/>
            <person name="van Eijk R."/>
            <person name="Schleper C."/>
            <person name="Guy L."/>
            <person name="Ettema T.J."/>
        </authorList>
    </citation>
    <scope>NUCLEOTIDE SEQUENCE</scope>
</reference>
<dbReference type="Gene3D" id="3.30.160.390">
    <property type="entry name" value="Integrase, DNA-binding domain"/>
    <property type="match status" value="1"/>
</dbReference>
<dbReference type="PROSITE" id="PS51900">
    <property type="entry name" value="CB"/>
    <property type="match status" value="1"/>
</dbReference>
<keyword evidence="3" id="KW-0238">DNA-binding</keyword>
<protein>
    <recommendedName>
        <fullName evidence="5">Core-binding (CB) domain-containing protein</fullName>
    </recommendedName>
</protein>
<feature type="domain" description="Core-binding (CB)" evidence="5">
    <location>
        <begin position="107"/>
        <end position="191"/>
    </location>
</feature>
<name>A0A0F9DYD3_9ZZZZ</name>
<dbReference type="InterPro" id="IPR038488">
    <property type="entry name" value="Integrase_DNA-bd_sf"/>
</dbReference>
<evidence type="ECO:0000256" key="1">
    <source>
        <dbReference type="ARBA" id="ARBA00008857"/>
    </source>
</evidence>
<sequence length="424" mass="47687">MPQLLTRRLVDDIVRSGRVTEVTDSRQPGLAVRSGPRKVQFVFVSSPGGRKTRLVLGLAGELQIDDARDLARKASDLVAQGLIPDLAWVRRERNPVAPEMVVRRKTWTFAEARGVYLAEVAVALKPATLDDYRKALNHSTLERFKNRPVCDITEEEMSEALAGYHRVQQGNGAAGLKRRLSAFWSFLQRADNRMNSGVRRRLQIDLPPTRYREDKPLRFPHPGEVAALYKRAKAGELGAASAAVMLLCLTVQRRETVVTARIEHVHDGIWHIPPVHRKTAQKRQDNRVHTLPWPEDHLNAAGDPWLFPATRPRRFGLPVGHMAGSTITHAFLGATVGFSPHDVRRSFQTTMSIHGFSEAAAALILDHNEGPATVAKRHYSIYRDLPEKRRMLAIWQALVLGGKKMSDKAWEKETGQKRLLAKDR</sequence>
<dbReference type="InterPro" id="IPR044068">
    <property type="entry name" value="CB"/>
</dbReference>
<dbReference type="PANTHER" id="PTHR30629">
    <property type="entry name" value="PROPHAGE INTEGRASE"/>
    <property type="match status" value="1"/>
</dbReference>
<dbReference type="GO" id="GO:0015074">
    <property type="term" value="P:DNA integration"/>
    <property type="evidence" value="ECO:0007669"/>
    <property type="project" value="UniProtKB-KW"/>
</dbReference>
<evidence type="ECO:0000256" key="2">
    <source>
        <dbReference type="ARBA" id="ARBA00022908"/>
    </source>
</evidence>
<proteinExistence type="inferred from homology"/>